<evidence type="ECO:0000313" key="1">
    <source>
        <dbReference type="EMBL" id="PZO34018.1"/>
    </source>
</evidence>
<dbReference type="Proteomes" id="UP000249081">
    <property type="component" value="Unassembled WGS sequence"/>
</dbReference>
<comment type="caution">
    <text evidence="1">The sequence shown here is derived from an EMBL/GenBank/DDBJ whole genome shotgun (WGS) entry which is preliminary data.</text>
</comment>
<organism evidence="1 2">
    <name type="scientific">Shackletoniella antarctica</name>
    <dbReference type="NCBI Taxonomy" id="268115"/>
    <lineage>
        <taxon>Bacteria</taxon>
        <taxon>Bacillati</taxon>
        <taxon>Cyanobacteriota</taxon>
        <taxon>Cyanophyceae</taxon>
        <taxon>Oculatellales</taxon>
        <taxon>Oculatellaceae</taxon>
        <taxon>Shackletoniella</taxon>
    </lineage>
</organism>
<protein>
    <submittedName>
        <fullName evidence="1">DUF29 domain-containing protein</fullName>
    </submittedName>
</protein>
<reference evidence="1 2" key="2">
    <citation type="submission" date="2018-06" db="EMBL/GenBank/DDBJ databases">
        <title>Metagenomic assembly of (sub)arctic Cyanobacteria and their associated microbiome from non-axenic cultures.</title>
        <authorList>
            <person name="Baurain D."/>
        </authorList>
    </citation>
    <scope>NUCLEOTIDE SEQUENCE [LARGE SCALE GENOMIC DNA]</scope>
    <source>
        <strain evidence="1">ULC041bin1</strain>
    </source>
</reference>
<reference evidence="2" key="1">
    <citation type="submission" date="2018-04" db="EMBL/GenBank/DDBJ databases">
        <authorList>
            <person name="Cornet L."/>
        </authorList>
    </citation>
    <scope>NUCLEOTIDE SEQUENCE [LARGE SCALE GENOMIC DNA]</scope>
</reference>
<dbReference type="EMBL" id="QBMN01000223">
    <property type="protein sequence ID" value="PZO34018.1"/>
    <property type="molecule type" value="Genomic_DNA"/>
</dbReference>
<sequence length="143" mass="16749">MLKSLYESDFYAWTQKQAQLLRSAQLDDLDLLHLAEELEDMGRSEKRELASRLEVLLMHLLKWQWQPNLRSRSWQLTIKEQRLRLVKHLAENLSLKALLSDYLESSYQLAMLSAERETGLDSYPGGCPYTLEQVLNPDFLPEP</sequence>
<dbReference type="PANTHER" id="PTHR34235:SF4">
    <property type="entry name" value="SLR0291 PROTEIN"/>
    <property type="match status" value="1"/>
</dbReference>
<dbReference type="AlphaFoldDB" id="A0A2W4XRJ9"/>
<accession>A0A2W4XRJ9</accession>
<gene>
    <name evidence="1" type="ORF">DCF17_21025</name>
</gene>
<dbReference type="Pfam" id="PF01724">
    <property type="entry name" value="DUF29"/>
    <property type="match status" value="1"/>
</dbReference>
<name>A0A2W4XRJ9_9CYAN</name>
<dbReference type="PANTHER" id="PTHR34235">
    <property type="entry name" value="SLR1203 PROTEIN-RELATED"/>
    <property type="match status" value="1"/>
</dbReference>
<proteinExistence type="predicted"/>
<evidence type="ECO:0000313" key="2">
    <source>
        <dbReference type="Proteomes" id="UP000249081"/>
    </source>
</evidence>
<dbReference type="Gene3D" id="1.20.1220.20">
    <property type="entry name" value="Uncharcterised protein PF01724"/>
    <property type="match status" value="1"/>
</dbReference>
<dbReference type="InterPro" id="IPR002636">
    <property type="entry name" value="DUF29"/>
</dbReference>